<evidence type="ECO:0000256" key="15">
    <source>
        <dbReference type="ARBA" id="ARBA00023242"/>
    </source>
</evidence>
<feature type="transmembrane region" description="Helical" evidence="18">
    <location>
        <begin position="121"/>
        <end position="143"/>
    </location>
</feature>
<comment type="subunit">
    <text evidence="6">The nucleosome is a histone octamer containing two molecules each of H2A, H2B, H3 and H4 assembled in one H3-H4 heterotetramer and two H2A-H2B heterodimers. The octamer wraps approximately 147 bp of DNA.</text>
</comment>
<dbReference type="InterPro" id="IPR000164">
    <property type="entry name" value="Histone_H3/CENP-A"/>
</dbReference>
<proteinExistence type="inferred from homology"/>
<feature type="domain" description="Core Histone H2A/H2B/H3" evidence="19">
    <location>
        <begin position="388"/>
        <end position="475"/>
    </location>
</feature>
<keyword evidence="11 18" id="KW-1133">Transmembrane helix</keyword>
<dbReference type="InterPro" id="IPR009072">
    <property type="entry name" value="Histone-fold"/>
</dbReference>
<sequence>MDLTRTDEQSKHESSAESSDCSQPNNNVDDHSDLDGANGDDGASKDLLIEMNHDDDDDGEQTGTKYSIQMGDDNRPNDDGSSPTEKLMVAVLTSSSEADTLPTRRHFLDFDLRYFWEWTDFISYLECMAIFAFFTGLLMYFFINQPLVVEGYGLVALVTESLLASPQFVRNFKAKSTEGMSRMMVFTWFLGDLYKTVYFVVRSAPFQFILCGFTQITFDVLIFIQVLIYKKASYAKLAKARTLRHLEERARKRFKANLRTKKMIELLNSVPLDSDDQHSRIRSHGDDIMVSNNAHTNDINLLDDTIMVDSSIPTYQYPQTVEGDKRDTCVELVPIVSSRSITNGGYVNEAILDDSNEQDLVARRDHRIIARKSAPATGGVKKPHRYRPGTVALREIRRYQKSTELLIRKLPFQRLVREIAQDFKTDLRFQSSAVMALQEASEAYLVGLFEDTNLCAIHAKRVTIMPKDIQLARRIRGERA</sequence>
<dbReference type="PANTHER" id="PTHR11426">
    <property type="entry name" value="HISTONE H3"/>
    <property type="match status" value="1"/>
</dbReference>
<evidence type="ECO:0000256" key="3">
    <source>
        <dbReference type="ARBA" id="ARBA00004141"/>
    </source>
</evidence>
<evidence type="ECO:0000256" key="10">
    <source>
        <dbReference type="ARBA" id="ARBA00022692"/>
    </source>
</evidence>
<organism evidence="20 21">
    <name type="scientific">Blomia tropicalis</name>
    <name type="common">Mite</name>
    <dbReference type="NCBI Taxonomy" id="40697"/>
    <lineage>
        <taxon>Eukaryota</taxon>
        <taxon>Metazoa</taxon>
        <taxon>Ecdysozoa</taxon>
        <taxon>Arthropoda</taxon>
        <taxon>Chelicerata</taxon>
        <taxon>Arachnida</taxon>
        <taxon>Acari</taxon>
        <taxon>Acariformes</taxon>
        <taxon>Sarcoptiformes</taxon>
        <taxon>Astigmata</taxon>
        <taxon>Glycyphagoidea</taxon>
        <taxon>Echimyopodidae</taxon>
        <taxon>Blomia</taxon>
    </lineage>
</organism>
<dbReference type="Proteomes" id="UP001142055">
    <property type="component" value="Chromosome 2"/>
</dbReference>
<comment type="subcellular location">
    <subcellularLocation>
        <location evidence="4">Chromosome</location>
    </subcellularLocation>
    <subcellularLocation>
        <location evidence="3">Membrane</location>
        <topology evidence="3">Multi-pass membrane protein</topology>
    </subcellularLocation>
    <subcellularLocation>
        <location evidence="2">Nucleus</location>
    </subcellularLocation>
</comment>
<dbReference type="OMA" id="LECMAIF"/>
<comment type="function">
    <text evidence="1">Core component of nucleosome. Nucleosomes wrap and compact DNA into chromatin, limiting DNA accessibility to the cellular machineries which require DNA as a template. Histones thereby play a central role in transcription regulation, DNA repair, DNA replication and chromosomal stability. DNA accessibility is regulated via a complex set of post-translational modifications of histones, also called histone code, and nucleosome remodeling.</text>
</comment>
<evidence type="ECO:0000256" key="9">
    <source>
        <dbReference type="ARBA" id="ARBA00022553"/>
    </source>
</evidence>
<feature type="region of interest" description="Disordered" evidence="17">
    <location>
        <begin position="1"/>
        <end position="84"/>
    </location>
</feature>
<dbReference type="PROSITE" id="PS00959">
    <property type="entry name" value="HISTONE_H3_2"/>
    <property type="match status" value="1"/>
</dbReference>
<evidence type="ECO:0000256" key="18">
    <source>
        <dbReference type="SAM" id="Phobius"/>
    </source>
</evidence>
<dbReference type="SMART" id="SM00679">
    <property type="entry name" value="CTNS"/>
    <property type="match status" value="1"/>
</dbReference>
<feature type="compositionally biased region" description="Polar residues" evidence="17">
    <location>
        <begin position="16"/>
        <end position="27"/>
    </location>
</feature>
<evidence type="ECO:0000313" key="21">
    <source>
        <dbReference type="Proteomes" id="UP001142055"/>
    </source>
</evidence>
<dbReference type="Gene3D" id="1.20.1280.290">
    <property type="match status" value="1"/>
</dbReference>
<dbReference type="InterPro" id="IPR007125">
    <property type="entry name" value="H2A/H2B/H3"/>
</dbReference>
<dbReference type="GO" id="GO:0046982">
    <property type="term" value="F:protein heterodimerization activity"/>
    <property type="evidence" value="ECO:0007669"/>
    <property type="project" value="InterPro"/>
</dbReference>
<feature type="compositionally biased region" description="Basic and acidic residues" evidence="17">
    <location>
        <begin position="42"/>
        <end position="52"/>
    </location>
</feature>
<evidence type="ECO:0000256" key="4">
    <source>
        <dbReference type="ARBA" id="ARBA00004286"/>
    </source>
</evidence>
<feature type="transmembrane region" description="Helical" evidence="18">
    <location>
        <begin position="181"/>
        <end position="201"/>
    </location>
</feature>
<dbReference type="PRINTS" id="PR00622">
    <property type="entry name" value="HISTONEH3"/>
</dbReference>
<dbReference type="GO" id="GO:0003677">
    <property type="term" value="F:DNA binding"/>
    <property type="evidence" value="ECO:0007669"/>
    <property type="project" value="UniProtKB-KW"/>
</dbReference>
<evidence type="ECO:0000256" key="8">
    <source>
        <dbReference type="ARBA" id="ARBA00022481"/>
    </source>
</evidence>
<dbReference type="GO" id="GO:0016020">
    <property type="term" value="C:membrane"/>
    <property type="evidence" value="ECO:0007669"/>
    <property type="project" value="UniProtKB-SubCell"/>
</dbReference>
<name>A0A9Q0M8Z0_BLOTA</name>
<dbReference type="FunFam" id="1.10.20.10:FF:000024">
    <property type="entry name" value="Histone H3"/>
    <property type="match status" value="1"/>
</dbReference>
<evidence type="ECO:0000256" key="2">
    <source>
        <dbReference type="ARBA" id="ARBA00004123"/>
    </source>
</evidence>
<evidence type="ECO:0000256" key="14">
    <source>
        <dbReference type="ARBA" id="ARBA00023136"/>
    </source>
</evidence>
<keyword evidence="9" id="KW-0597">Phosphoprotein</keyword>
<evidence type="ECO:0000256" key="1">
    <source>
        <dbReference type="ARBA" id="ARBA00002001"/>
    </source>
</evidence>
<keyword evidence="16" id="KW-0544">Nucleosome core</keyword>
<keyword evidence="13" id="KW-0238">DNA-binding</keyword>
<keyword evidence="14 18" id="KW-0472">Membrane</keyword>
<evidence type="ECO:0000256" key="6">
    <source>
        <dbReference type="ARBA" id="ARBA00011538"/>
    </source>
</evidence>
<comment type="caution">
    <text evidence="20">The sequence shown here is derived from an EMBL/GenBank/DDBJ whole genome shotgun (WGS) entry which is preliminary data.</text>
</comment>
<dbReference type="SUPFAM" id="SSF47113">
    <property type="entry name" value="Histone-fold"/>
    <property type="match status" value="1"/>
</dbReference>
<protein>
    <recommendedName>
        <fullName evidence="19">Core Histone H2A/H2B/H3 domain-containing protein</fullName>
    </recommendedName>
</protein>
<evidence type="ECO:0000256" key="11">
    <source>
        <dbReference type="ARBA" id="ARBA00022989"/>
    </source>
</evidence>
<evidence type="ECO:0000256" key="7">
    <source>
        <dbReference type="ARBA" id="ARBA00022454"/>
    </source>
</evidence>
<dbReference type="EMBL" id="JAPWDV010000002">
    <property type="protein sequence ID" value="KAJ6221014.1"/>
    <property type="molecule type" value="Genomic_DNA"/>
</dbReference>
<dbReference type="GO" id="GO:0030527">
    <property type="term" value="F:structural constituent of chromatin"/>
    <property type="evidence" value="ECO:0007669"/>
    <property type="project" value="InterPro"/>
</dbReference>
<keyword evidence="21" id="KW-1185">Reference proteome</keyword>
<evidence type="ECO:0000256" key="16">
    <source>
        <dbReference type="ARBA" id="ARBA00023269"/>
    </source>
</evidence>
<dbReference type="GO" id="GO:0000786">
    <property type="term" value="C:nucleosome"/>
    <property type="evidence" value="ECO:0007669"/>
    <property type="project" value="UniProtKB-KW"/>
</dbReference>
<keyword evidence="15" id="KW-0539">Nucleus</keyword>
<dbReference type="Pfam" id="PF00125">
    <property type="entry name" value="Histone"/>
    <property type="match status" value="1"/>
</dbReference>
<dbReference type="InterPro" id="IPR006603">
    <property type="entry name" value="PQ-loop_rpt"/>
</dbReference>
<evidence type="ECO:0000313" key="20">
    <source>
        <dbReference type="EMBL" id="KAJ6221014.1"/>
    </source>
</evidence>
<comment type="similarity">
    <text evidence="5">Belongs to the histone H3 family.</text>
</comment>
<dbReference type="Pfam" id="PF04193">
    <property type="entry name" value="PQ-loop"/>
    <property type="match status" value="1"/>
</dbReference>
<feature type="compositionally biased region" description="Basic and acidic residues" evidence="17">
    <location>
        <begin position="1"/>
        <end position="15"/>
    </location>
</feature>
<keyword evidence="8" id="KW-0488">Methylation</keyword>
<dbReference type="SMART" id="SM00428">
    <property type="entry name" value="H3"/>
    <property type="match status" value="1"/>
</dbReference>
<dbReference type="GO" id="GO:0005634">
    <property type="term" value="C:nucleus"/>
    <property type="evidence" value="ECO:0007669"/>
    <property type="project" value="UniProtKB-SubCell"/>
</dbReference>
<dbReference type="Gene3D" id="1.10.20.10">
    <property type="entry name" value="Histone, subunit A"/>
    <property type="match status" value="1"/>
</dbReference>
<gene>
    <name evidence="20" type="ORF">RDWZM_006826</name>
</gene>
<evidence type="ECO:0000256" key="17">
    <source>
        <dbReference type="SAM" id="MobiDB-lite"/>
    </source>
</evidence>
<reference evidence="20" key="1">
    <citation type="submission" date="2022-12" db="EMBL/GenBank/DDBJ databases">
        <title>Genome assemblies of Blomia tropicalis.</title>
        <authorList>
            <person name="Cui Y."/>
        </authorList>
    </citation>
    <scope>NUCLEOTIDE SEQUENCE</scope>
    <source>
        <tissue evidence="20">Adult mites</tissue>
    </source>
</reference>
<feature type="transmembrane region" description="Helical" evidence="18">
    <location>
        <begin position="207"/>
        <end position="229"/>
    </location>
</feature>
<keyword evidence="12" id="KW-0007">Acetylation</keyword>
<evidence type="ECO:0000256" key="12">
    <source>
        <dbReference type="ARBA" id="ARBA00022990"/>
    </source>
</evidence>
<evidence type="ECO:0000259" key="19">
    <source>
        <dbReference type="Pfam" id="PF00125"/>
    </source>
</evidence>
<accession>A0A9Q0M8Z0</accession>
<evidence type="ECO:0000256" key="5">
    <source>
        <dbReference type="ARBA" id="ARBA00010343"/>
    </source>
</evidence>
<dbReference type="CDD" id="cd22911">
    <property type="entry name" value="HFD_H3"/>
    <property type="match status" value="1"/>
</dbReference>
<evidence type="ECO:0000256" key="13">
    <source>
        <dbReference type="ARBA" id="ARBA00023125"/>
    </source>
</evidence>
<dbReference type="AlphaFoldDB" id="A0A9Q0M8Z0"/>
<keyword evidence="7" id="KW-0158">Chromosome</keyword>
<keyword evidence="10 18" id="KW-0812">Transmembrane</keyword>